<dbReference type="RefSeq" id="WP_209526353.1">
    <property type="nucleotide sequence ID" value="NZ_JAEEGA010000004.1"/>
</dbReference>
<accession>A0A940SUJ9</accession>
<name>A0A940SUJ9_9ENTE</name>
<keyword evidence="2" id="KW-1185">Reference proteome</keyword>
<proteinExistence type="predicted"/>
<dbReference type="Proteomes" id="UP000674938">
    <property type="component" value="Unassembled WGS sequence"/>
</dbReference>
<comment type="caution">
    <text evidence="1">The sequence shown here is derived from an EMBL/GenBank/DDBJ whole genome shotgun (WGS) entry which is preliminary data.</text>
</comment>
<dbReference type="EMBL" id="JAEEGA010000004">
    <property type="protein sequence ID" value="MBP1040874.1"/>
    <property type="molecule type" value="Genomic_DNA"/>
</dbReference>
<protein>
    <submittedName>
        <fullName evidence="1">Uncharacterized protein</fullName>
    </submittedName>
</protein>
<evidence type="ECO:0000313" key="1">
    <source>
        <dbReference type="EMBL" id="MBP1040874.1"/>
    </source>
</evidence>
<reference evidence="1" key="1">
    <citation type="submission" date="2020-12" db="EMBL/GenBank/DDBJ databases">
        <title>Vagococcus allomyrinae sp. nov. and Enterococcus lavae sp. nov., isolated from the larvae of Allomyrina dichotoma.</title>
        <authorList>
            <person name="Lee S.D."/>
        </authorList>
    </citation>
    <scope>NUCLEOTIDE SEQUENCE</scope>
    <source>
        <strain evidence="1">BWB3-3</strain>
    </source>
</reference>
<gene>
    <name evidence="1" type="ORF">I6N95_07640</name>
</gene>
<sequence length="57" mass="6425">MDIKQEELSKFDVVNIFKSDLVEAERLLGIGQGDDACMLLIAASRSFLRCLSEETFE</sequence>
<organism evidence="1 2">
    <name type="scientific">Vagococcus allomyrinae</name>
    <dbReference type="NCBI Taxonomy" id="2794353"/>
    <lineage>
        <taxon>Bacteria</taxon>
        <taxon>Bacillati</taxon>
        <taxon>Bacillota</taxon>
        <taxon>Bacilli</taxon>
        <taxon>Lactobacillales</taxon>
        <taxon>Enterococcaceae</taxon>
        <taxon>Vagococcus</taxon>
    </lineage>
</organism>
<evidence type="ECO:0000313" key="2">
    <source>
        <dbReference type="Proteomes" id="UP000674938"/>
    </source>
</evidence>
<dbReference type="AlphaFoldDB" id="A0A940SUJ9"/>